<dbReference type="InterPro" id="IPR035437">
    <property type="entry name" value="SNase_OB-fold_sf"/>
</dbReference>
<gene>
    <name evidence="1" type="ORF">PACLA_8A041200</name>
</gene>
<dbReference type="PROSITE" id="PS50304">
    <property type="entry name" value="TUDOR"/>
    <property type="match status" value="1"/>
</dbReference>
<protein>
    <submittedName>
        <fullName evidence="1">Tudor and KH domain-containing isoform X1</fullName>
    </submittedName>
</protein>
<dbReference type="FunFam" id="2.30.30.140:FF:000018">
    <property type="entry name" value="Serine/threonine-protein kinase 31"/>
    <property type="match status" value="1"/>
</dbReference>
<reference evidence="1" key="1">
    <citation type="submission" date="2020-04" db="EMBL/GenBank/DDBJ databases">
        <authorList>
            <person name="Alioto T."/>
            <person name="Alioto T."/>
            <person name="Gomez Garrido J."/>
        </authorList>
    </citation>
    <scope>NUCLEOTIDE SEQUENCE</scope>
    <source>
        <strain evidence="1">A484AB</strain>
    </source>
</reference>
<sequence>KSIVVYISHTENPSYFYVSRADAISEMLSEEILSHYKSSRYNLGAFPSVSPGQIFCAKYTEDGSFYRARVLEVVDSKHIKVQYVDFGNKEVIPVDRLRVLISEFRTQPIQAYECCLHGVQPADQMNIFLAHEWSEAAIAKFADLSSSDKELRMTVHEVKGKIFINFLYVEHITSGDYITLILYLSKSKKYWGRGEESYLNKQYKYFLKILE</sequence>
<dbReference type="Pfam" id="PF00567">
    <property type="entry name" value="TUDOR"/>
    <property type="match status" value="1"/>
</dbReference>
<dbReference type="InterPro" id="IPR050621">
    <property type="entry name" value="Tudor_domain_containing"/>
</dbReference>
<proteinExistence type="predicted"/>
<dbReference type="Gene3D" id="2.40.50.90">
    <property type="match status" value="1"/>
</dbReference>
<keyword evidence="2" id="KW-1185">Reference proteome</keyword>
<dbReference type="PANTHER" id="PTHR22948:SF76">
    <property type="entry name" value="FI20010P1-RELATED"/>
    <property type="match status" value="1"/>
</dbReference>
<dbReference type="Proteomes" id="UP001152795">
    <property type="component" value="Unassembled WGS sequence"/>
</dbReference>
<dbReference type="SMART" id="SM00333">
    <property type="entry name" value="TUDOR"/>
    <property type="match status" value="1"/>
</dbReference>
<dbReference type="SUPFAM" id="SSF63748">
    <property type="entry name" value="Tudor/PWWP/MBT"/>
    <property type="match status" value="1"/>
</dbReference>
<accession>A0A7D9LTS7</accession>
<organism evidence="1 2">
    <name type="scientific">Paramuricea clavata</name>
    <name type="common">Red gorgonian</name>
    <name type="synonym">Violescent sea-whip</name>
    <dbReference type="NCBI Taxonomy" id="317549"/>
    <lineage>
        <taxon>Eukaryota</taxon>
        <taxon>Metazoa</taxon>
        <taxon>Cnidaria</taxon>
        <taxon>Anthozoa</taxon>
        <taxon>Octocorallia</taxon>
        <taxon>Malacalcyonacea</taxon>
        <taxon>Plexauridae</taxon>
        <taxon>Paramuricea</taxon>
    </lineage>
</organism>
<evidence type="ECO:0000313" key="1">
    <source>
        <dbReference type="EMBL" id="CAB4039041.1"/>
    </source>
</evidence>
<comment type="caution">
    <text evidence="1">The sequence shown here is derived from an EMBL/GenBank/DDBJ whole genome shotgun (WGS) entry which is preliminary data.</text>
</comment>
<feature type="non-terminal residue" evidence="1">
    <location>
        <position position="211"/>
    </location>
</feature>
<name>A0A7D9LTS7_PARCT</name>
<dbReference type="PANTHER" id="PTHR22948">
    <property type="entry name" value="TUDOR DOMAIN CONTAINING PROTEIN"/>
    <property type="match status" value="1"/>
</dbReference>
<dbReference type="Gene3D" id="2.30.30.140">
    <property type="match status" value="1"/>
</dbReference>
<evidence type="ECO:0000313" key="2">
    <source>
        <dbReference type="Proteomes" id="UP001152795"/>
    </source>
</evidence>
<dbReference type="EMBL" id="CACRXK020024883">
    <property type="protein sequence ID" value="CAB4039041.1"/>
    <property type="molecule type" value="Genomic_DNA"/>
</dbReference>
<dbReference type="AlphaFoldDB" id="A0A7D9LTS7"/>
<dbReference type="OrthoDB" id="5967882at2759"/>
<dbReference type="InterPro" id="IPR002999">
    <property type="entry name" value="Tudor"/>
</dbReference>